<dbReference type="GO" id="GO:0051301">
    <property type="term" value="P:cell division"/>
    <property type="evidence" value="ECO:0007669"/>
    <property type="project" value="UniProtKB-KW"/>
</dbReference>
<keyword evidence="13" id="KW-1185">Reference proteome</keyword>
<dbReference type="WBParaSite" id="scaffold20755_cov147.g19553">
    <property type="protein sequence ID" value="scaffold20755_cov147.g19553"/>
    <property type="gene ID" value="scaffold20755_cov147.g19553"/>
</dbReference>
<evidence type="ECO:0000256" key="7">
    <source>
        <dbReference type="ARBA" id="ARBA00023242"/>
    </source>
</evidence>
<evidence type="ECO:0000256" key="12">
    <source>
        <dbReference type="ARBA" id="ARBA00065185"/>
    </source>
</evidence>
<reference evidence="14" key="1">
    <citation type="submission" date="2022-11" db="UniProtKB">
        <authorList>
            <consortium name="WormBaseParasite"/>
        </authorList>
    </citation>
    <scope>IDENTIFICATION</scope>
</reference>
<dbReference type="GO" id="GO:0007346">
    <property type="term" value="P:regulation of mitotic cell cycle"/>
    <property type="evidence" value="ECO:0007669"/>
    <property type="project" value="TreeGrafter"/>
</dbReference>
<dbReference type="GO" id="GO:0032039">
    <property type="term" value="C:integrator complex"/>
    <property type="evidence" value="ECO:0007669"/>
    <property type="project" value="TreeGrafter"/>
</dbReference>
<keyword evidence="4" id="KW-0963">Cytoplasm</keyword>
<comment type="subunit">
    <text evidence="12">Belongs to the multiprotein complex Integrator, at least composed of IntS1, IntS2, IntS3, IntS4, omd/IntS5, IntS6, defl/IntS7, IntS8, IntS9, IntS10, IntS11, IntS12, asun/IntS13, IntS14 and IntS15. The core complex associates with protein phosphatase 2A subunits mts/PP2A and Pp2A-29B, to form the Integrator-PP2A (INTAC) complex.</text>
</comment>
<organism evidence="13 14">
    <name type="scientific">Meloidogyne javanica</name>
    <name type="common">Root-knot nematode worm</name>
    <dbReference type="NCBI Taxonomy" id="6303"/>
    <lineage>
        <taxon>Eukaryota</taxon>
        <taxon>Metazoa</taxon>
        <taxon>Ecdysozoa</taxon>
        <taxon>Nematoda</taxon>
        <taxon>Chromadorea</taxon>
        <taxon>Rhabditida</taxon>
        <taxon>Tylenchina</taxon>
        <taxon>Tylenchomorpha</taxon>
        <taxon>Tylenchoidea</taxon>
        <taxon>Meloidogynidae</taxon>
        <taxon>Meloidogyninae</taxon>
        <taxon>Meloidogyne</taxon>
        <taxon>Meloidogyne incognita group</taxon>
    </lineage>
</organism>
<dbReference type="InterPro" id="IPR019355">
    <property type="entry name" value="Cell_cycle_regulator_Mat89Bb"/>
</dbReference>
<evidence type="ECO:0000256" key="3">
    <source>
        <dbReference type="ARBA" id="ARBA00020501"/>
    </source>
</evidence>
<name>A0A915LVR2_MELJA</name>
<dbReference type="AlphaFoldDB" id="A0A915LVR2"/>
<comment type="subcellular location">
    <subcellularLocation>
        <location evidence="2">Cytoplasm</location>
        <location evidence="2">Perinuclear region</location>
    </subcellularLocation>
    <subcellularLocation>
        <location evidence="1">Nucleus</location>
    </subcellularLocation>
</comment>
<dbReference type="PANTHER" id="PTHR12955">
    <property type="entry name" value="SARCOMA ANTIGEN NY-SAR-95-RELATED"/>
    <property type="match status" value="1"/>
</dbReference>
<comment type="similarity">
    <text evidence="11">Belongs to the Integrator subunit 13 family.</text>
</comment>
<keyword evidence="8" id="KW-0131">Cell cycle</keyword>
<evidence type="ECO:0000256" key="8">
    <source>
        <dbReference type="ARBA" id="ARBA00023306"/>
    </source>
</evidence>
<evidence type="ECO:0000313" key="13">
    <source>
        <dbReference type="Proteomes" id="UP000887561"/>
    </source>
</evidence>
<dbReference type="GO" id="GO:0051642">
    <property type="term" value="P:centrosome localization"/>
    <property type="evidence" value="ECO:0007669"/>
    <property type="project" value="TreeGrafter"/>
</dbReference>
<keyword evidence="5" id="KW-0132">Cell division</keyword>
<sequence>EILTTTTPSNDIKPSKTLWNCSIEAALEFHRVVSDLFPQGQKQLRYITSDYVGKFITPGWSDNLISQKELFDALNACEAPQAGGDISSCSILNGILFALEAMT</sequence>
<evidence type="ECO:0000256" key="11">
    <source>
        <dbReference type="ARBA" id="ARBA00061603"/>
    </source>
</evidence>
<dbReference type="PANTHER" id="PTHR12955:SF1">
    <property type="entry name" value="INTEGRATOR COMPLEX SUBUNIT 13"/>
    <property type="match status" value="1"/>
</dbReference>
<accession>A0A915LVR2</accession>
<evidence type="ECO:0000256" key="10">
    <source>
        <dbReference type="ARBA" id="ARBA00032585"/>
    </source>
</evidence>
<evidence type="ECO:0000313" key="14">
    <source>
        <dbReference type="WBParaSite" id="scaffold20755_cov147.g19553"/>
    </source>
</evidence>
<dbReference type="GO" id="GO:0048471">
    <property type="term" value="C:perinuclear region of cytoplasm"/>
    <property type="evidence" value="ECO:0007669"/>
    <property type="project" value="UniProtKB-SubCell"/>
</dbReference>
<dbReference type="Proteomes" id="UP000887561">
    <property type="component" value="Unplaced"/>
</dbReference>
<keyword evidence="7" id="KW-0539">Nucleus</keyword>
<proteinExistence type="inferred from homology"/>
<evidence type="ECO:0000256" key="2">
    <source>
        <dbReference type="ARBA" id="ARBA00004556"/>
    </source>
</evidence>
<keyword evidence="6" id="KW-0498">Mitosis</keyword>
<evidence type="ECO:0000256" key="6">
    <source>
        <dbReference type="ARBA" id="ARBA00022776"/>
    </source>
</evidence>
<evidence type="ECO:0000256" key="5">
    <source>
        <dbReference type="ARBA" id="ARBA00022618"/>
    </source>
</evidence>
<evidence type="ECO:0000256" key="4">
    <source>
        <dbReference type="ARBA" id="ARBA00022490"/>
    </source>
</evidence>
<protein>
    <recommendedName>
        <fullName evidence="3">Protein asunder</fullName>
    </recommendedName>
    <alternativeName>
        <fullName evidence="10">Cell cycle regulator Mat89Bb</fullName>
    </alternativeName>
    <alternativeName>
        <fullName evidence="9">Set apart in position or space protein</fullName>
    </alternativeName>
</protein>
<evidence type="ECO:0000256" key="1">
    <source>
        <dbReference type="ARBA" id="ARBA00004123"/>
    </source>
</evidence>
<evidence type="ECO:0000256" key="9">
    <source>
        <dbReference type="ARBA" id="ARBA00030658"/>
    </source>
</evidence>
<dbReference type="Pfam" id="PF10221">
    <property type="entry name" value="Mat89Bb"/>
    <property type="match status" value="1"/>
</dbReference>